<dbReference type="PROSITE" id="PS51387">
    <property type="entry name" value="FAD_PCMH"/>
    <property type="match status" value="1"/>
</dbReference>
<dbReference type="EMBL" id="JAAOAR010000039">
    <property type="protein sequence ID" value="KAF5607633.1"/>
    <property type="molecule type" value="Genomic_DNA"/>
</dbReference>
<feature type="chain" id="PRO_5034851722" evidence="5">
    <location>
        <begin position="20"/>
        <end position="549"/>
    </location>
</feature>
<reference evidence="7 8" key="1">
    <citation type="submission" date="2020-05" db="EMBL/GenBank/DDBJ databases">
        <title>Identification and distribution of gene clusters putatively required for synthesis of sphingolipid metabolism inhibitors in phylogenetically diverse species of the filamentous fungus Fusarium.</title>
        <authorList>
            <person name="Kim H.-S."/>
            <person name="Busman M."/>
            <person name="Brown D.W."/>
            <person name="Divon H."/>
            <person name="Uhlig S."/>
            <person name="Proctor R.H."/>
        </authorList>
    </citation>
    <scope>NUCLEOTIDE SEQUENCE [LARGE SCALE GENOMIC DNA]</scope>
    <source>
        <strain evidence="7 8">NRRL 25211</strain>
    </source>
</reference>
<protein>
    <submittedName>
        <fullName evidence="7">6-hydroxy-D-nicotine oxidase</fullName>
    </submittedName>
</protein>
<evidence type="ECO:0000256" key="1">
    <source>
        <dbReference type="ARBA" id="ARBA00005466"/>
    </source>
</evidence>
<dbReference type="InterPro" id="IPR050416">
    <property type="entry name" value="FAD-linked_Oxidoreductase"/>
</dbReference>
<keyword evidence="3" id="KW-0274">FAD</keyword>
<evidence type="ECO:0000313" key="8">
    <source>
        <dbReference type="Proteomes" id="UP000544095"/>
    </source>
</evidence>
<evidence type="ECO:0000256" key="4">
    <source>
        <dbReference type="ARBA" id="ARBA00023002"/>
    </source>
</evidence>
<gene>
    <name evidence="7" type="ORF">FPANT_790</name>
</gene>
<comment type="caution">
    <text evidence="7">The sequence shown here is derived from an EMBL/GenBank/DDBJ whole genome shotgun (WGS) entry which is preliminary data.</text>
</comment>
<dbReference type="GO" id="GO:0071949">
    <property type="term" value="F:FAD binding"/>
    <property type="evidence" value="ECO:0007669"/>
    <property type="project" value="InterPro"/>
</dbReference>
<sequence length="549" mass="59886">MLLNKAFLGALLAMGTVTALPSPDAEPVDLEDRSILHHCGKHASWDHAKSECVCHDSGKVYTKKHHKCKCPKGEKWHHIEKKVIDLRTGVLCHQLKEELGDQISFPDTKSYNATLASYWSKQESALHPTCVLKPSTSHDVAAALKILSNHNDCKFSIKGHGHAPAAGFANSNGGVTIDMTTLSSVSLNKKSTIASIGAGAKWLDVYQHLNDSGVQVAGGRNGNVGVGGLLLGGGISHFTTKVGWACDRVINYEAVLVNGTLVNASKEENSTLFLALKGGGNNFGVVTRFDVETFPQGDISTTSISYDIAERYKVFQAFTDLIDSSTYDPAASLVTSLLYSSASKAWSLSASAVYTKPVSQPKIFKELSDIPHAKLVNNITTLAEFANEKDTPPLNWLFGTVTLKPSAQNMQHMFEILNKTIYSFNPQDGVTWSIAFEPLVAVMLKGSKHTNVLGLQSAHDGYIVLISALWPNSAVNSKVEETARKVLSVWEEDARAKGLLQKFQYLNYAAPYQRPLESYGDDELEFLKSVSKKYDPAQILQRRVGGFKL</sequence>
<organism evidence="7 8">
    <name type="scientific">Fusarium pseudoanthophilum</name>
    <dbReference type="NCBI Taxonomy" id="48495"/>
    <lineage>
        <taxon>Eukaryota</taxon>
        <taxon>Fungi</taxon>
        <taxon>Dikarya</taxon>
        <taxon>Ascomycota</taxon>
        <taxon>Pezizomycotina</taxon>
        <taxon>Sordariomycetes</taxon>
        <taxon>Hypocreomycetidae</taxon>
        <taxon>Hypocreales</taxon>
        <taxon>Nectriaceae</taxon>
        <taxon>Fusarium</taxon>
        <taxon>Fusarium fujikuroi species complex</taxon>
    </lineage>
</organism>
<dbReference type="InterPro" id="IPR016169">
    <property type="entry name" value="FAD-bd_PCMH_sub2"/>
</dbReference>
<keyword evidence="4" id="KW-0560">Oxidoreductase</keyword>
<evidence type="ECO:0000256" key="3">
    <source>
        <dbReference type="ARBA" id="ARBA00022827"/>
    </source>
</evidence>
<name>A0A8H5Q3T4_9HYPO</name>
<comment type="similarity">
    <text evidence="1">Belongs to the oxygen-dependent FAD-linked oxidoreductase family.</text>
</comment>
<dbReference type="InterPro" id="IPR016166">
    <property type="entry name" value="FAD-bd_PCMH"/>
</dbReference>
<dbReference type="AlphaFoldDB" id="A0A8H5Q3T4"/>
<dbReference type="GO" id="GO:0016491">
    <property type="term" value="F:oxidoreductase activity"/>
    <property type="evidence" value="ECO:0007669"/>
    <property type="project" value="UniProtKB-KW"/>
</dbReference>
<dbReference type="Gene3D" id="3.30.465.10">
    <property type="match status" value="1"/>
</dbReference>
<evidence type="ECO:0000256" key="5">
    <source>
        <dbReference type="SAM" id="SignalP"/>
    </source>
</evidence>
<dbReference type="Proteomes" id="UP000544095">
    <property type="component" value="Unassembled WGS sequence"/>
</dbReference>
<accession>A0A8H5Q3T4</accession>
<evidence type="ECO:0000313" key="7">
    <source>
        <dbReference type="EMBL" id="KAF5607633.1"/>
    </source>
</evidence>
<dbReference type="InterPro" id="IPR006094">
    <property type="entry name" value="Oxid_FAD_bind_N"/>
</dbReference>
<dbReference type="PANTHER" id="PTHR42973:SF22">
    <property type="entry name" value="FAD-BINDING PCMH-TYPE DOMAIN-CONTAINING PROTEIN-RELATED"/>
    <property type="match status" value="1"/>
</dbReference>
<dbReference type="SUPFAM" id="SSF56176">
    <property type="entry name" value="FAD-binding/transporter-associated domain-like"/>
    <property type="match status" value="1"/>
</dbReference>
<dbReference type="PANTHER" id="PTHR42973">
    <property type="entry name" value="BINDING OXIDOREDUCTASE, PUTATIVE (AFU_ORTHOLOGUE AFUA_1G17690)-RELATED"/>
    <property type="match status" value="1"/>
</dbReference>
<dbReference type="InterPro" id="IPR036318">
    <property type="entry name" value="FAD-bd_PCMH-like_sf"/>
</dbReference>
<keyword evidence="5" id="KW-0732">Signal</keyword>
<proteinExistence type="inferred from homology"/>
<evidence type="ECO:0000259" key="6">
    <source>
        <dbReference type="PROSITE" id="PS51387"/>
    </source>
</evidence>
<dbReference type="Pfam" id="PF01565">
    <property type="entry name" value="FAD_binding_4"/>
    <property type="match status" value="1"/>
</dbReference>
<keyword evidence="8" id="KW-1185">Reference proteome</keyword>
<feature type="signal peptide" evidence="5">
    <location>
        <begin position="1"/>
        <end position="19"/>
    </location>
</feature>
<keyword evidence="2" id="KW-0285">Flavoprotein</keyword>
<feature type="domain" description="FAD-binding PCMH-type" evidence="6">
    <location>
        <begin position="124"/>
        <end position="296"/>
    </location>
</feature>
<evidence type="ECO:0000256" key="2">
    <source>
        <dbReference type="ARBA" id="ARBA00022630"/>
    </source>
</evidence>